<name>J2SYI5_9FLAO</name>
<sequence>MNQEIIDAIENQNIIEFNYGDEVRVVEPHCYGKTIAGNEGLRAFQIDGYSSTGKSGWKMYDLGKVDDITITEDLFDEPRPGYQRGDKGMSEIYAEL</sequence>
<dbReference type="AlphaFoldDB" id="J2SYI5"/>
<evidence type="ECO:0000313" key="2">
    <source>
        <dbReference type="Proteomes" id="UP000007509"/>
    </source>
</evidence>
<comment type="caution">
    <text evidence="1">The sequence shown here is derived from an EMBL/GenBank/DDBJ whole genome shotgun (WGS) entry which is preliminary data.</text>
</comment>
<dbReference type="PATRIC" id="fig|1144316.3.peg.2742"/>
<reference evidence="1 2" key="1">
    <citation type="journal article" date="2012" name="J. Bacteriol.">
        <title>Twenty-one genome sequences from Pseudomonas species and 19 genome sequences from diverse bacteria isolated from the rhizosphere and endosphere of Populus deltoides.</title>
        <authorList>
            <person name="Brown S.D."/>
            <person name="Utturkar S.M."/>
            <person name="Klingeman D.M."/>
            <person name="Johnson C.M."/>
            <person name="Martin S.L."/>
            <person name="Land M.L."/>
            <person name="Lu T.Y."/>
            <person name="Schadt C.W."/>
            <person name="Doktycz M.J."/>
            <person name="Pelletier D.A."/>
        </authorList>
    </citation>
    <scope>NUCLEOTIDE SEQUENCE [LARGE SCALE GENOMIC DNA]</scope>
    <source>
        <strain evidence="1 2">CF314</strain>
    </source>
</reference>
<dbReference type="Proteomes" id="UP000007509">
    <property type="component" value="Unassembled WGS sequence"/>
</dbReference>
<organism evidence="1 2">
    <name type="scientific">Chryseobacterium populi</name>
    <dbReference type="NCBI Taxonomy" id="1144316"/>
    <lineage>
        <taxon>Bacteria</taxon>
        <taxon>Pseudomonadati</taxon>
        <taxon>Bacteroidota</taxon>
        <taxon>Flavobacteriia</taxon>
        <taxon>Flavobacteriales</taxon>
        <taxon>Weeksellaceae</taxon>
        <taxon>Chryseobacterium group</taxon>
        <taxon>Chryseobacterium</taxon>
    </lineage>
</organism>
<dbReference type="RefSeq" id="WP_007844540.1">
    <property type="nucleotide sequence ID" value="NZ_AKJY01000051.1"/>
</dbReference>
<dbReference type="OrthoDB" id="1493123at2"/>
<gene>
    <name evidence="1" type="ORF">PMI13_02725</name>
</gene>
<proteinExistence type="predicted"/>
<evidence type="ECO:0000313" key="1">
    <source>
        <dbReference type="EMBL" id="EJL70722.1"/>
    </source>
</evidence>
<evidence type="ECO:0008006" key="3">
    <source>
        <dbReference type="Google" id="ProtNLM"/>
    </source>
</evidence>
<keyword evidence="2" id="KW-1185">Reference proteome</keyword>
<dbReference type="EMBL" id="AKJY01000051">
    <property type="protein sequence ID" value="EJL70722.1"/>
    <property type="molecule type" value="Genomic_DNA"/>
</dbReference>
<protein>
    <recommendedName>
        <fullName evidence="3">WYL domain-containing protein</fullName>
    </recommendedName>
</protein>
<accession>J2SYI5</accession>